<comment type="caution">
    <text evidence="1">The sequence shown here is derived from an EMBL/GenBank/DDBJ whole genome shotgun (WGS) entry which is preliminary data.</text>
</comment>
<evidence type="ECO:0000313" key="1">
    <source>
        <dbReference type="EMBL" id="OIO32229.1"/>
    </source>
</evidence>
<protein>
    <recommendedName>
        <fullName evidence="3">SHOCT domain-containing protein</fullName>
    </recommendedName>
</protein>
<proteinExistence type="predicted"/>
<sequence length="77" mass="8764">MKHNNASVNDKKIEAGRMAKDRLDEIRFKLKTGQISYDEAKEAALEPLEDLYAGMVEVSKKYGFGKPRKPNFAGMMR</sequence>
<accession>A0A1J4VBY0</accession>
<evidence type="ECO:0008006" key="3">
    <source>
        <dbReference type="Google" id="ProtNLM"/>
    </source>
</evidence>
<name>A0A1J4VBY0_9BACT</name>
<gene>
    <name evidence="1" type="ORF">AUJ44_03075</name>
</gene>
<evidence type="ECO:0000313" key="2">
    <source>
        <dbReference type="Proteomes" id="UP000183206"/>
    </source>
</evidence>
<dbReference type="STRING" id="1805282.AUJ44_03075"/>
<reference evidence="1 2" key="1">
    <citation type="journal article" date="2016" name="Environ. Microbiol.">
        <title>Genomic resolution of a cold subsurface aquifer community provides metabolic insights for novel microbes adapted to high CO concentrations.</title>
        <authorList>
            <person name="Probst A.J."/>
            <person name="Castelle C.J."/>
            <person name="Singh A."/>
            <person name="Brown C.T."/>
            <person name="Anantharaman K."/>
            <person name="Sharon I."/>
            <person name="Hug L.A."/>
            <person name="Burstein D."/>
            <person name="Emerson J.B."/>
            <person name="Thomas B.C."/>
            <person name="Banfield J.F."/>
        </authorList>
    </citation>
    <scope>NUCLEOTIDE SEQUENCE [LARGE SCALE GENOMIC DNA]</scope>
    <source>
        <strain evidence="1">CG1_02_47_685</strain>
    </source>
</reference>
<dbReference type="EMBL" id="MNVO01000046">
    <property type="protein sequence ID" value="OIO32229.1"/>
    <property type="molecule type" value="Genomic_DNA"/>
</dbReference>
<organism evidence="1 2">
    <name type="scientific">Candidatus Nomurabacteria bacterium CG1_02_47_685</name>
    <dbReference type="NCBI Taxonomy" id="1805282"/>
    <lineage>
        <taxon>Bacteria</taxon>
        <taxon>Candidatus Nomuraibacteriota</taxon>
    </lineage>
</organism>
<dbReference type="Proteomes" id="UP000183206">
    <property type="component" value="Unassembled WGS sequence"/>
</dbReference>
<dbReference type="AlphaFoldDB" id="A0A1J4VBY0"/>